<gene>
    <name evidence="1" type="ORF">S03H2_51284</name>
</gene>
<protein>
    <submittedName>
        <fullName evidence="1">Uncharacterized protein</fullName>
    </submittedName>
</protein>
<feature type="non-terminal residue" evidence="1">
    <location>
        <position position="251"/>
    </location>
</feature>
<organism evidence="1">
    <name type="scientific">marine sediment metagenome</name>
    <dbReference type="NCBI Taxonomy" id="412755"/>
    <lineage>
        <taxon>unclassified sequences</taxon>
        <taxon>metagenomes</taxon>
        <taxon>ecological metagenomes</taxon>
    </lineage>
</organism>
<proteinExistence type="predicted"/>
<comment type="caution">
    <text evidence="1">The sequence shown here is derived from an EMBL/GenBank/DDBJ whole genome shotgun (WGS) entry which is preliminary data.</text>
</comment>
<dbReference type="EMBL" id="BARU01032526">
    <property type="protein sequence ID" value="GAH72082.1"/>
    <property type="molecule type" value="Genomic_DNA"/>
</dbReference>
<evidence type="ECO:0000313" key="1">
    <source>
        <dbReference type="EMBL" id="GAH72082.1"/>
    </source>
</evidence>
<accession>X1HRJ6</accession>
<name>X1HRJ6_9ZZZZ</name>
<reference evidence="1" key="1">
    <citation type="journal article" date="2014" name="Front. Microbiol.">
        <title>High frequency of phylogenetically diverse reductive dehalogenase-homologous genes in deep subseafloor sedimentary metagenomes.</title>
        <authorList>
            <person name="Kawai M."/>
            <person name="Futagami T."/>
            <person name="Toyoda A."/>
            <person name="Takaki Y."/>
            <person name="Nishi S."/>
            <person name="Hori S."/>
            <person name="Arai W."/>
            <person name="Tsubouchi T."/>
            <person name="Morono Y."/>
            <person name="Uchiyama I."/>
            <person name="Ito T."/>
            <person name="Fujiyama A."/>
            <person name="Inagaki F."/>
            <person name="Takami H."/>
        </authorList>
    </citation>
    <scope>NUCLEOTIDE SEQUENCE</scope>
    <source>
        <strain evidence="1">Expedition CK06-06</strain>
    </source>
</reference>
<dbReference type="AlphaFoldDB" id="X1HRJ6"/>
<sequence>MATIKLGELVAGIRGTIGGTTYSLNKSGPFARRWSRGSNRRSTRQGVQRGSLAQFAAAWRDLDQAERDDWDTYAAHADQEKFNSLGESYYTSGFNWFVAINCQLASVGRAARDTFPPGARPTAPEITTFHLDDGSTPLTNITYPDGTFTTTGDDPLESEKSVATGASVAPGTPWVNPMNIVAQDAANATVNVAIATWSEYLGGVWCSFAIPVDATITGIKCYIDHVPGGHTVREIQMLKAGARVGTMKTIA</sequence>